<reference evidence="14" key="1">
    <citation type="journal article" date="2019" name="Int. J. Syst. Evol. Microbiol.">
        <title>The Global Catalogue of Microorganisms (GCM) 10K type strain sequencing project: providing services to taxonomists for standard genome sequencing and annotation.</title>
        <authorList>
            <consortium name="The Broad Institute Genomics Platform"/>
            <consortium name="The Broad Institute Genome Sequencing Center for Infectious Disease"/>
            <person name="Wu L."/>
            <person name="Ma J."/>
        </authorList>
    </citation>
    <scope>NUCLEOTIDE SEQUENCE [LARGE SCALE GENOMIC DNA]</scope>
    <source>
        <strain evidence="14">CCUG 49571</strain>
    </source>
</reference>
<sequence>MKFAWGLKNRLLVALLLLSLIPIAIVVAVTNRNYGALVENQVREVSLNLLDRSSLRMANRLEEIGRVSAYLAYQQMSDSDTILSFLGQHADNNGGVAPYDRLSHTREFKKATESLLLNHDYIEGLYVFAEDGTVFANTKGSELKSDYVPLSSAWYRDTIRAQGKMIVGEVQQQDFLLSGNPSIAFSRALYEPATNRRIGVLLINCSLSLFDELSEGMLAEQRIYLLNGIGNRLYGEGELDEEWASSAVGIGSRIDSKSNTLVLHNTFSEYDWHMVIVVSLDAVTGEIRATSRFALWLGAVWAVLAVGLSLWIANAFSKPVNRMARMMKRYPAGHLPPRQERYERRTDEIGILYNRYFTMLQEIDSLIRDKYHNQLIAMSSKMKALEAQINSHFLFNTLATMNSIAVLEEVQSLSVMSKALGDMFRYSIKINRDLVRLSEELGHVHNYMTIQSFRYGDKIRLETDIPEELEDFKVLKLILQPIVENAVYHGIEKKKGYGTVSVRAWRQEDGIRVEVRDDGVGIPADRLEEVRSMLGRTAELEELNPATNDARSIGMYNVHARIALYYGPDYGIEVDSEEHRGTAVLLRLPNEAPDSGISLAERANPAVHLSKGAS</sequence>
<accession>A0ABV9F8G4</accession>
<keyword evidence="9" id="KW-0902">Two-component regulatory system</keyword>
<dbReference type="EMBL" id="JBHSEP010000004">
    <property type="protein sequence ID" value="MFC4598247.1"/>
    <property type="molecule type" value="Genomic_DNA"/>
</dbReference>
<evidence type="ECO:0000313" key="14">
    <source>
        <dbReference type="Proteomes" id="UP001596028"/>
    </source>
</evidence>
<dbReference type="Proteomes" id="UP001596028">
    <property type="component" value="Unassembled WGS sequence"/>
</dbReference>
<dbReference type="InterPro" id="IPR003594">
    <property type="entry name" value="HATPase_dom"/>
</dbReference>
<feature type="domain" description="Histidine kinase" evidence="12">
    <location>
        <begin position="366"/>
        <end position="592"/>
    </location>
</feature>
<evidence type="ECO:0000256" key="1">
    <source>
        <dbReference type="ARBA" id="ARBA00004651"/>
    </source>
</evidence>
<dbReference type="Gene3D" id="3.30.565.10">
    <property type="entry name" value="Histidine kinase-like ATPase, C-terminal domain"/>
    <property type="match status" value="1"/>
</dbReference>
<dbReference type="CDD" id="cd18773">
    <property type="entry name" value="PDC1_HK_sensor"/>
    <property type="match status" value="1"/>
</dbReference>
<keyword evidence="3 13" id="KW-0808">Transferase</keyword>
<keyword evidence="10 11" id="KW-0472">Membrane</keyword>
<dbReference type="GO" id="GO:0004673">
    <property type="term" value="F:protein histidine kinase activity"/>
    <property type="evidence" value="ECO:0007669"/>
    <property type="project" value="UniProtKB-EC"/>
</dbReference>
<protein>
    <submittedName>
        <fullName evidence="13">Sensor histidine kinase</fullName>
        <ecNumber evidence="13">2.7.13.3</ecNumber>
    </submittedName>
</protein>
<dbReference type="Pfam" id="PF06580">
    <property type="entry name" value="His_kinase"/>
    <property type="match status" value="1"/>
</dbReference>
<feature type="transmembrane region" description="Helical" evidence="11">
    <location>
        <begin position="293"/>
        <end position="316"/>
    </location>
</feature>
<evidence type="ECO:0000256" key="4">
    <source>
        <dbReference type="ARBA" id="ARBA00022692"/>
    </source>
</evidence>
<dbReference type="InterPro" id="IPR010559">
    <property type="entry name" value="Sig_transdc_His_kin_internal"/>
</dbReference>
<keyword evidence="5" id="KW-0547">Nucleotide-binding</keyword>
<keyword evidence="7" id="KW-0067">ATP-binding</keyword>
<dbReference type="InterPro" id="IPR033479">
    <property type="entry name" value="dCache_1"/>
</dbReference>
<evidence type="ECO:0000256" key="9">
    <source>
        <dbReference type="ARBA" id="ARBA00023012"/>
    </source>
</evidence>
<dbReference type="RefSeq" id="WP_378094297.1">
    <property type="nucleotide sequence ID" value="NZ_JBHSEP010000004.1"/>
</dbReference>
<evidence type="ECO:0000256" key="2">
    <source>
        <dbReference type="ARBA" id="ARBA00022475"/>
    </source>
</evidence>
<gene>
    <name evidence="13" type="ORF">ACFO3S_08335</name>
</gene>
<evidence type="ECO:0000256" key="6">
    <source>
        <dbReference type="ARBA" id="ARBA00022777"/>
    </source>
</evidence>
<dbReference type="PANTHER" id="PTHR34220">
    <property type="entry name" value="SENSOR HISTIDINE KINASE YPDA"/>
    <property type="match status" value="1"/>
</dbReference>
<keyword evidence="14" id="KW-1185">Reference proteome</keyword>
<dbReference type="InterPro" id="IPR036890">
    <property type="entry name" value="HATPase_C_sf"/>
</dbReference>
<evidence type="ECO:0000313" key="13">
    <source>
        <dbReference type="EMBL" id="MFC4598247.1"/>
    </source>
</evidence>
<keyword evidence="6 13" id="KW-0418">Kinase</keyword>
<dbReference type="InterPro" id="IPR050640">
    <property type="entry name" value="Bact_2-comp_sensor_kinase"/>
</dbReference>
<evidence type="ECO:0000256" key="3">
    <source>
        <dbReference type="ARBA" id="ARBA00022679"/>
    </source>
</evidence>
<dbReference type="SUPFAM" id="SSF55874">
    <property type="entry name" value="ATPase domain of HSP90 chaperone/DNA topoisomerase II/histidine kinase"/>
    <property type="match status" value="1"/>
</dbReference>
<dbReference type="Gene3D" id="3.30.450.20">
    <property type="entry name" value="PAS domain"/>
    <property type="match status" value="1"/>
</dbReference>
<comment type="subcellular location">
    <subcellularLocation>
        <location evidence="1">Cell membrane</location>
        <topology evidence="1">Multi-pass membrane protein</topology>
    </subcellularLocation>
</comment>
<evidence type="ECO:0000256" key="11">
    <source>
        <dbReference type="SAM" id="Phobius"/>
    </source>
</evidence>
<dbReference type="PANTHER" id="PTHR34220:SF7">
    <property type="entry name" value="SENSOR HISTIDINE KINASE YPDA"/>
    <property type="match status" value="1"/>
</dbReference>
<evidence type="ECO:0000256" key="10">
    <source>
        <dbReference type="ARBA" id="ARBA00023136"/>
    </source>
</evidence>
<keyword evidence="2" id="KW-1003">Cell membrane</keyword>
<proteinExistence type="predicted"/>
<dbReference type="Pfam" id="PF02743">
    <property type="entry name" value="dCache_1"/>
    <property type="match status" value="1"/>
</dbReference>
<dbReference type="EC" id="2.7.13.3" evidence="13"/>
<evidence type="ECO:0000256" key="8">
    <source>
        <dbReference type="ARBA" id="ARBA00022989"/>
    </source>
</evidence>
<evidence type="ECO:0000259" key="12">
    <source>
        <dbReference type="PROSITE" id="PS50109"/>
    </source>
</evidence>
<dbReference type="SMART" id="SM00387">
    <property type="entry name" value="HATPase_c"/>
    <property type="match status" value="1"/>
</dbReference>
<dbReference type="PROSITE" id="PS50109">
    <property type="entry name" value="HIS_KIN"/>
    <property type="match status" value="1"/>
</dbReference>
<comment type="caution">
    <text evidence="13">The sequence shown here is derived from an EMBL/GenBank/DDBJ whole genome shotgun (WGS) entry which is preliminary data.</text>
</comment>
<keyword evidence="4 11" id="KW-0812">Transmembrane</keyword>
<organism evidence="13 14">
    <name type="scientific">Cohnella hongkongensis</name>
    <dbReference type="NCBI Taxonomy" id="178337"/>
    <lineage>
        <taxon>Bacteria</taxon>
        <taxon>Bacillati</taxon>
        <taxon>Bacillota</taxon>
        <taxon>Bacilli</taxon>
        <taxon>Bacillales</taxon>
        <taxon>Paenibacillaceae</taxon>
        <taxon>Cohnella</taxon>
    </lineage>
</organism>
<evidence type="ECO:0000256" key="5">
    <source>
        <dbReference type="ARBA" id="ARBA00022741"/>
    </source>
</evidence>
<dbReference type="Pfam" id="PF02518">
    <property type="entry name" value="HATPase_c"/>
    <property type="match status" value="1"/>
</dbReference>
<dbReference type="Gene3D" id="6.10.340.10">
    <property type="match status" value="1"/>
</dbReference>
<keyword evidence="8 11" id="KW-1133">Transmembrane helix</keyword>
<name>A0ABV9F8G4_9BACL</name>
<dbReference type="InterPro" id="IPR005467">
    <property type="entry name" value="His_kinase_dom"/>
</dbReference>
<evidence type="ECO:0000256" key="7">
    <source>
        <dbReference type="ARBA" id="ARBA00022840"/>
    </source>
</evidence>